<dbReference type="EMBL" id="JABEXW010000104">
    <property type="protein sequence ID" value="KAF4971045.1"/>
    <property type="molecule type" value="Genomic_DNA"/>
</dbReference>
<name>A0A8H4XE56_9HYPO</name>
<evidence type="ECO:0000313" key="3">
    <source>
        <dbReference type="Proteomes" id="UP000622797"/>
    </source>
</evidence>
<accession>A0A8H4XE56</accession>
<proteinExistence type="predicted"/>
<comment type="caution">
    <text evidence="2">The sequence shown here is derived from an EMBL/GenBank/DDBJ whole genome shotgun (WGS) entry which is preliminary data.</text>
</comment>
<dbReference type="OrthoDB" id="9998363at2759"/>
<dbReference type="AlphaFoldDB" id="A0A8H4XE56"/>
<feature type="region of interest" description="Disordered" evidence="1">
    <location>
        <begin position="144"/>
        <end position="181"/>
    </location>
</feature>
<protein>
    <submittedName>
        <fullName evidence="2">Uncharacterized protein</fullName>
    </submittedName>
</protein>
<feature type="compositionally biased region" description="Basic residues" evidence="1">
    <location>
        <begin position="163"/>
        <end position="173"/>
    </location>
</feature>
<dbReference type="Proteomes" id="UP000622797">
    <property type="component" value="Unassembled WGS sequence"/>
</dbReference>
<sequence>MEGPTLNNDPFCTSETLNLGFDLMSDSWNSMDLSVPYYTNDAALADVQQCIDLNTINADSFDSFTYPIDTTLYNPNDPPAPEFTYADSLNIDWDFMMAPAPTADLSGTTLTTSISSTEPSDCSPIYITSPTSITQSFTRLLPTQTPDMLSEQGVAEQSANANKTRKRRSKMKPGTRPCDMK</sequence>
<keyword evidence="3" id="KW-1185">Reference proteome</keyword>
<evidence type="ECO:0000256" key="1">
    <source>
        <dbReference type="SAM" id="MobiDB-lite"/>
    </source>
</evidence>
<evidence type="ECO:0000313" key="2">
    <source>
        <dbReference type="EMBL" id="KAF4971045.1"/>
    </source>
</evidence>
<gene>
    <name evidence="2" type="ORF">FSARC_2058</name>
</gene>
<reference evidence="2" key="2">
    <citation type="submission" date="2020-05" db="EMBL/GenBank/DDBJ databases">
        <authorList>
            <person name="Kim H.-S."/>
            <person name="Proctor R.H."/>
            <person name="Brown D.W."/>
        </authorList>
    </citation>
    <scope>NUCLEOTIDE SEQUENCE</scope>
    <source>
        <strain evidence="2">NRRL 20472</strain>
    </source>
</reference>
<organism evidence="2 3">
    <name type="scientific">Fusarium sarcochroum</name>
    <dbReference type="NCBI Taxonomy" id="1208366"/>
    <lineage>
        <taxon>Eukaryota</taxon>
        <taxon>Fungi</taxon>
        <taxon>Dikarya</taxon>
        <taxon>Ascomycota</taxon>
        <taxon>Pezizomycotina</taxon>
        <taxon>Sordariomycetes</taxon>
        <taxon>Hypocreomycetidae</taxon>
        <taxon>Hypocreales</taxon>
        <taxon>Nectriaceae</taxon>
        <taxon>Fusarium</taxon>
        <taxon>Fusarium lateritium species complex</taxon>
    </lineage>
</organism>
<reference evidence="2" key="1">
    <citation type="journal article" date="2020" name="BMC Genomics">
        <title>Correction to: Identification and distribution of gene clusters required for synthesis of sphingolipid metabolism inhibitors in diverse species of the filamentous fungus Fusarium.</title>
        <authorList>
            <person name="Kim H.S."/>
            <person name="Lohmar J.M."/>
            <person name="Busman M."/>
            <person name="Brown D.W."/>
            <person name="Naumann T.A."/>
            <person name="Divon H.H."/>
            <person name="Lysoe E."/>
            <person name="Uhlig S."/>
            <person name="Proctor R.H."/>
        </authorList>
    </citation>
    <scope>NUCLEOTIDE SEQUENCE</scope>
    <source>
        <strain evidence="2">NRRL 20472</strain>
    </source>
</reference>